<dbReference type="EMBL" id="FWXS01000002">
    <property type="protein sequence ID" value="SMC46648.1"/>
    <property type="molecule type" value="Genomic_DNA"/>
</dbReference>
<feature type="domain" description="Suppressor of fused-like" evidence="1">
    <location>
        <begin position="35"/>
        <end position="169"/>
    </location>
</feature>
<evidence type="ECO:0000313" key="2">
    <source>
        <dbReference type="EMBL" id="SMC46648.1"/>
    </source>
</evidence>
<dbReference type="Proteomes" id="UP000192393">
    <property type="component" value="Unassembled WGS sequence"/>
</dbReference>
<reference evidence="2 3" key="1">
    <citation type="submission" date="2017-04" db="EMBL/GenBank/DDBJ databases">
        <authorList>
            <person name="Afonso C.L."/>
            <person name="Miller P.J."/>
            <person name="Scott M.A."/>
            <person name="Spackman E."/>
            <person name="Goraichik I."/>
            <person name="Dimitrov K.M."/>
            <person name="Suarez D.L."/>
            <person name="Swayne D.E."/>
        </authorList>
    </citation>
    <scope>NUCLEOTIDE SEQUENCE [LARGE SCALE GENOMIC DNA]</scope>
    <source>
        <strain evidence="2 3">CGMCC 1.12708</strain>
    </source>
</reference>
<protein>
    <submittedName>
        <fullName evidence="2">Suppressor of fused protein (SUFU)</fullName>
    </submittedName>
</protein>
<dbReference type="RefSeq" id="WP_084016562.1">
    <property type="nucleotide sequence ID" value="NZ_FWXS01000002.1"/>
</dbReference>
<organism evidence="2 3">
    <name type="scientific">Moheibacter sediminis</name>
    <dbReference type="NCBI Taxonomy" id="1434700"/>
    <lineage>
        <taxon>Bacteria</taxon>
        <taxon>Pseudomonadati</taxon>
        <taxon>Bacteroidota</taxon>
        <taxon>Flavobacteriia</taxon>
        <taxon>Flavobacteriales</taxon>
        <taxon>Weeksellaceae</taxon>
        <taxon>Moheibacter</taxon>
    </lineage>
</organism>
<dbReference type="OrthoDB" id="2902204at2"/>
<dbReference type="Pfam" id="PF05076">
    <property type="entry name" value="SUFU"/>
    <property type="match status" value="1"/>
</dbReference>
<name>A0A1W1ZF39_9FLAO</name>
<dbReference type="AlphaFoldDB" id="A0A1W1ZF39"/>
<gene>
    <name evidence="2" type="ORF">SAMN06296427_102421</name>
</gene>
<evidence type="ECO:0000313" key="3">
    <source>
        <dbReference type="Proteomes" id="UP000192393"/>
    </source>
</evidence>
<keyword evidence="3" id="KW-1185">Reference proteome</keyword>
<evidence type="ECO:0000259" key="1">
    <source>
        <dbReference type="Pfam" id="PF05076"/>
    </source>
</evidence>
<proteinExistence type="predicted"/>
<sequence>MTPVEKYLQHLDKIFQREPEFFKNDSLIEGVNNVTAIVYKDFPTIGYVTAVTYGLSLVEHDDWKNARAELFICVQSESIDWGIVIGYIANHLRGKFPFTYGNTINFGEKINEESEMDAFLIFTPTILEQDEFLNIDIGLDYKINLSALYPIYKSEIELYNQIGIEAFLQHPKFDFYNVKRKVMV</sequence>
<dbReference type="InterPro" id="IPR020941">
    <property type="entry name" value="SUFU-like_domain"/>
</dbReference>
<accession>A0A1W1ZF39</accession>
<dbReference type="STRING" id="1434700.SAMN06296427_102421"/>